<sequence>MEVKELEKMIREQEGSLSLAFPALMRKVYIWMALALALTGLTAYGIASNTNLAFALISNRMLFWGIAIAEFSLVIFLSARIHKLSLTTATLSFLLYSVLNGVTMSIIFLAFTASSIATTFYITAGTFGVMAVYGYVTKADLSKLGNILMMALLGLIVALVVNIFLRNSMLDLIISGIGVILFTGLTAYDSQKIKTALAMQEYPDETAQKVALIGALNLYLDFINLFLYLLRFFGRSNN</sequence>
<evidence type="ECO:0000256" key="4">
    <source>
        <dbReference type="ARBA" id="ARBA00022989"/>
    </source>
</evidence>
<feature type="transmembrane region" description="Helical" evidence="6">
    <location>
        <begin position="172"/>
        <end position="189"/>
    </location>
</feature>
<dbReference type="CDD" id="cd10432">
    <property type="entry name" value="BI-1-like_bacterial"/>
    <property type="match status" value="1"/>
</dbReference>
<comment type="similarity">
    <text evidence="2 6">Belongs to the BI1 family.</text>
</comment>
<evidence type="ECO:0000256" key="3">
    <source>
        <dbReference type="ARBA" id="ARBA00022692"/>
    </source>
</evidence>
<feature type="transmembrane region" description="Helical" evidence="6">
    <location>
        <begin position="210"/>
        <end position="230"/>
    </location>
</feature>
<feature type="transmembrane region" description="Helical" evidence="6">
    <location>
        <begin position="148"/>
        <end position="166"/>
    </location>
</feature>
<evidence type="ECO:0000256" key="2">
    <source>
        <dbReference type="ARBA" id="ARBA00010350"/>
    </source>
</evidence>
<evidence type="ECO:0000313" key="8">
    <source>
        <dbReference type="Proteomes" id="UP000664265"/>
    </source>
</evidence>
<name>A0ABS3M561_9BACT</name>
<dbReference type="RefSeq" id="WP_107581678.1">
    <property type="nucleotide sequence ID" value="NZ_JAERMS010000012.1"/>
</dbReference>
<dbReference type="EMBL" id="JAERMS010000012">
    <property type="protein sequence ID" value="MBO1363245.1"/>
    <property type="molecule type" value="Genomic_DNA"/>
</dbReference>
<proteinExistence type="inferred from homology"/>
<dbReference type="InterPro" id="IPR006214">
    <property type="entry name" value="Bax_inhibitor_1-related"/>
</dbReference>
<protein>
    <submittedName>
        <fullName evidence="7">Bax inhibitor-1/YccA family protein</fullName>
    </submittedName>
</protein>
<dbReference type="Pfam" id="PF01027">
    <property type="entry name" value="Bax1-I"/>
    <property type="match status" value="1"/>
</dbReference>
<feature type="transmembrane region" description="Helical" evidence="6">
    <location>
        <begin position="119"/>
        <end position="136"/>
    </location>
</feature>
<feature type="transmembrane region" description="Helical" evidence="6">
    <location>
        <begin position="93"/>
        <end position="113"/>
    </location>
</feature>
<gene>
    <name evidence="7" type="ORF">JHU38_05575</name>
</gene>
<evidence type="ECO:0000313" key="7">
    <source>
        <dbReference type="EMBL" id="MBO1363245.1"/>
    </source>
</evidence>
<keyword evidence="4 6" id="KW-1133">Transmembrane helix</keyword>
<evidence type="ECO:0000256" key="1">
    <source>
        <dbReference type="ARBA" id="ARBA00004141"/>
    </source>
</evidence>
<reference evidence="7 8" key="1">
    <citation type="submission" date="2021-01" db="EMBL/GenBank/DDBJ databases">
        <title>Prevotella A2931 sp. nov.</title>
        <authorList>
            <person name="Buhl M."/>
            <person name="Oberhettinger P."/>
        </authorList>
    </citation>
    <scope>NUCLEOTIDE SEQUENCE [LARGE SCALE GENOMIC DNA]</scope>
    <source>
        <strain evidence="7 8">A2931</strain>
    </source>
</reference>
<evidence type="ECO:0000256" key="5">
    <source>
        <dbReference type="ARBA" id="ARBA00023136"/>
    </source>
</evidence>
<comment type="subcellular location">
    <subcellularLocation>
        <location evidence="1">Membrane</location>
        <topology evidence="1">Multi-pass membrane protein</topology>
    </subcellularLocation>
</comment>
<dbReference type="PANTHER" id="PTHR23291">
    <property type="entry name" value="BAX INHIBITOR-RELATED"/>
    <property type="match status" value="1"/>
</dbReference>
<dbReference type="PANTHER" id="PTHR23291:SF50">
    <property type="entry name" value="PROTEIN LIFEGUARD 4"/>
    <property type="match status" value="1"/>
</dbReference>
<accession>A0ABS3M561</accession>
<keyword evidence="8" id="KW-1185">Reference proteome</keyword>
<evidence type="ECO:0000256" key="6">
    <source>
        <dbReference type="RuleBase" id="RU004379"/>
    </source>
</evidence>
<dbReference type="Proteomes" id="UP000664265">
    <property type="component" value="Unassembled WGS sequence"/>
</dbReference>
<feature type="transmembrane region" description="Helical" evidence="6">
    <location>
        <begin position="62"/>
        <end position="81"/>
    </location>
</feature>
<keyword evidence="3 6" id="KW-0812">Transmembrane</keyword>
<comment type="caution">
    <text evidence="7">The sequence shown here is derived from an EMBL/GenBank/DDBJ whole genome shotgun (WGS) entry which is preliminary data.</text>
</comment>
<feature type="transmembrane region" description="Helical" evidence="6">
    <location>
        <begin position="28"/>
        <end position="47"/>
    </location>
</feature>
<organism evidence="7 8">
    <name type="scientific">Prevotella illustrans</name>
    <dbReference type="NCBI Taxonomy" id="2800387"/>
    <lineage>
        <taxon>Bacteria</taxon>
        <taxon>Pseudomonadati</taxon>
        <taxon>Bacteroidota</taxon>
        <taxon>Bacteroidia</taxon>
        <taxon>Bacteroidales</taxon>
        <taxon>Prevotellaceae</taxon>
        <taxon>Prevotella</taxon>
    </lineage>
</organism>
<keyword evidence="5 6" id="KW-0472">Membrane</keyword>